<evidence type="ECO:0000313" key="1">
    <source>
        <dbReference type="EMBL" id="PIR72881.1"/>
    </source>
</evidence>
<dbReference type="Proteomes" id="UP000228508">
    <property type="component" value="Unassembled WGS sequence"/>
</dbReference>
<dbReference type="EMBL" id="PFCH01000030">
    <property type="protein sequence ID" value="PIR72881.1"/>
    <property type="molecule type" value="Genomic_DNA"/>
</dbReference>
<accession>A0A2H0TL48</accession>
<protein>
    <submittedName>
        <fullName evidence="1">Uncharacterized protein</fullName>
    </submittedName>
</protein>
<dbReference type="AlphaFoldDB" id="A0A2H0TL48"/>
<name>A0A2H0TL48_9BACT</name>
<reference evidence="2" key="1">
    <citation type="submission" date="2017-09" db="EMBL/GenBank/DDBJ databases">
        <title>Depth-based differentiation of microbial function through sediment-hosted aquifers and enrichment of novel symbionts in the deep terrestrial subsurface.</title>
        <authorList>
            <person name="Probst A.J."/>
            <person name="Ladd B."/>
            <person name="Jarett J.K."/>
            <person name="Geller-Mcgrath D.E."/>
            <person name="Sieber C.M.K."/>
            <person name="Emerson J.B."/>
            <person name="Anantharaman K."/>
            <person name="Thomas B.C."/>
            <person name="Malmstrom R."/>
            <person name="Stieglmeier M."/>
            <person name="Klingl A."/>
            <person name="Woyke T."/>
            <person name="Ryan C.M."/>
            <person name="Banfield J.F."/>
        </authorList>
    </citation>
    <scope>NUCLEOTIDE SEQUENCE [LARGE SCALE GENOMIC DNA]</scope>
</reference>
<gene>
    <name evidence="1" type="ORF">COV26_01700</name>
</gene>
<organism evidence="1 2">
    <name type="scientific">Candidatus Nealsonbacteria bacterium CG10_big_fil_rev_8_21_14_0_10_36_23</name>
    <dbReference type="NCBI Taxonomy" id="1974709"/>
    <lineage>
        <taxon>Bacteria</taxon>
        <taxon>Candidatus Nealsoniibacteriota</taxon>
    </lineage>
</organism>
<comment type="caution">
    <text evidence="1">The sequence shown here is derived from an EMBL/GenBank/DDBJ whole genome shotgun (WGS) entry which is preliminary data.</text>
</comment>
<sequence>MPYVAVKAKGVPGIYDGRIFLIDEMYTGPGRFTPPPPIGLDGEIKLEGKPCEIVGYVNPTMPLFCNECGALWVHQIVGHSVLWVDAVIYCPNHPSKVWVDTYPKTATDYGQEAVNAWLIPGQEDRTLERLGIVEGFESHEEYYQRQIKDAPLLYYLTPHGLQPMPEKLTQKLKRCLHF</sequence>
<evidence type="ECO:0000313" key="2">
    <source>
        <dbReference type="Proteomes" id="UP000228508"/>
    </source>
</evidence>
<proteinExistence type="predicted"/>